<comment type="caution">
    <text evidence="13">The sequence shown here is derived from an EMBL/GenBank/DDBJ whole genome shotgun (WGS) entry which is preliminary data.</text>
</comment>
<feature type="transmembrane region" description="Helical" evidence="10">
    <location>
        <begin position="877"/>
        <end position="901"/>
    </location>
</feature>
<feature type="transmembrane region" description="Helical" evidence="10">
    <location>
        <begin position="748"/>
        <end position="768"/>
    </location>
</feature>
<feature type="transmembrane region" description="Helical" evidence="10">
    <location>
        <begin position="788"/>
        <end position="808"/>
    </location>
</feature>
<dbReference type="InterPro" id="IPR036640">
    <property type="entry name" value="ABC1_TM_sf"/>
</dbReference>
<evidence type="ECO:0000256" key="1">
    <source>
        <dbReference type="ARBA" id="ARBA00004141"/>
    </source>
</evidence>
<evidence type="ECO:0000259" key="11">
    <source>
        <dbReference type="PROSITE" id="PS50893"/>
    </source>
</evidence>
<evidence type="ECO:0000256" key="4">
    <source>
        <dbReference type="ARBA" id="ARBA00022692"/>
    </source>
</evidence>
<dbReference type="CDD" id="cd03250">
    <property type="entry name" value="ABCC_MRP_domain1"/>
    <property type="match status" value="1"/>
</dbReference>
<protein>
    <submittedName>
        <fullName evidence="13">Uncharacterized protein</fullName>
    </submittedName>
</protein>
<gene>
    <name evidence="13" type="ORF">KC19_5G158000</name>
</gene>
<feature type="domain" description="ABC transporter" evidence="11">
    <location>
        <begin position="389"/>
        <end position="612"/>
    </location>
</feature>
<dbReference type="Proteomes" id="UP000822688">
    <property type="component" value="Chromosome 5"/>
</dbReference>
<reference evidence="13" key="1">
    <citation type="submission" date="2020-06" db="EMBL/GenBank/DDBJ databases">
        <title>WGS assembly of Ceratodon purpureus strain R40.</title>
        <authorList>
            <person name="Carey S.B."/>
            <person name="Jenkins J."/>
            <person name="Shu S."/>
            <person name="Lovell J.T."/>
            <person name="Sreedasyam A."/>
            <person name="Maumus F."/>
            <person name="Tiley G.P."/>
            <person name="Fernandez-Pozo N."/>
            <person name="Barry K."/>
            <person name="Chen C."/>
            <person name="Wang M."/>
            <person name="Lipzen A."/>
            <person name="Daum C."/>
            <person name="Saski C.A."/>
            <person name="Payton A.C."/>
            <person name="Mcbreen J.C."/>
            <person name="Conrad R.E."/>
            <person name="Kollar L.M."/>
            <person name="Olsson S."/>
            <person name="Huttunen S."/>
            <person name="Landis J.B."/>
            <person name="Wickett N.J."/>
            <person name="Johnson M.G."/>
            <person name="Rensing S.A."/>
            <person name="Grimwood J."/>
            <person name="Schmutz J."/>
            <person name="Mcdaniel S.F."/>
        </authorList>
    </citation>
    <scope>NUCLEOTIDE SEQUENCE</scope>
    <source>
        <strain evidence="13">R40</strain>
    </source>
</reference>
<name>A0A8T0I3U5_CERPU</name>
<dbReference type="InterPro" id="IPR011527">
    <property type="entry name" value="ABC1_TM_dom"/>
</dbReference>
<feature type="transmembrane region" description="Helical" evidence="10">
    <location>
        <begin position="971"/>
        <end position="993"/>
    </location>
</feature>
<evidence type="ECO:0000259" key="12">
    <source>
        <dbReference type="PROSITE" id="PS50929"/>
    </source>
</evidence>
<dbReference type="Gene3D" id="3.40.50.300">
    <property type="entry name" value="P-loop containing nucleotide triphosphate hydrolases"/>
    <property type="match status" value="2"/>
</dbReference>
<dbReference type="InterPro" id="IPR044746">
    <property type="entry name" value="ABCC_6TM_D1"/>
</dbReference>
<feature type="transmembrane region" description="Helical" evidence="10">
    <location>
        <begin position="146"/>
        <end position="166"/>
    </location>
</feature>
<keyword evidence="3" id="KW-0813">Transport</keyword>
<dbReference type="InterPro" id="IPR044726">
    <property type="entry name" value="ABCC_6TM_D2"/>
</dbReference>
<dbReference type="InterPro" id="IPR017871">
    <property type="entry name" value="ABC_transporter-like_CS"/>
</dbReference>
<dbReference type="PANTHER" id="PTHR24223">
    <property type="entry name" value="ATP-BINDING CASSETTE SUB-FAMILY C"/>
    <property type="match status" value="1"/>
</dbReference>
<evidence type="ECO:0000256" key="10">
    <source>
        <dbReference type="SAM" id="Phobius"/>
    </source>
</evidence>
<feature type="domain" description="ABC transmembrane type-1" evidence="12">
    <location>
        <begin position="752"/>
        <end position="1028"/>
    </location>
</feature>
<comment type="subcellular location">
    <subcellularLocation>
        <location evidence="1">Membrane</location>
        <topology evidence="1">Multi-pass membrane protein</topology>
    </subcellularLocation>
</comment>
<dbReference type="SUPFAM" id="SSF52540">
    <property type="entry name" value="P-loop containing nucleoside triphosphate hydrolases"/>
    <property type="match status" value="2"/>
</dbReference>
<feature type="transmembrane region" description="Helical" evidence="10">
    <location>
        <begin position="172"/>
        <end position="190"/>
    </location>
</feature>
<evidence type="ECO:0000313" key="13">
    <source>
        <dbReference type="EMBL" id="KAG0577461.1"/>
    </source>
</evidence>
<dbReference type="PROSITE" id="PS50929">
    <property type="entry name" value="ABC_TM1F"/>
    <property type="match status" value="2"/>
</dbReference>
<dbReference type="FunFam" id="1.20.1560.10:FF:000010">
    <property type="entry name" value="Multidrug resistance-associated ABC transporter"/>
    <property type="match status" value="1"/>
</dbReference>
<dbReference type="InterPro" id="IPR003439">
    <property type="entry name" value="ABC_transporter-like_ATP-bd"/>
</dbReference>
<evidence type="ECO:0000256" key="5">
    <source>
        <dbReference type="ARBA" id="ARBA00022741"/>
    </source>
</evidence>
<dbReference type="FunFam" id="3.40.50.300:FF:000163">
    <property type="entry name" value="Multidrug resistance-associated protein member 4"/>
    <property type="match status" value="1"/>
</dbReference>
<evidence type="ECO:0000256" key="8">
    <source>
        <dbReference type="ARBA" id="ARBA00023136"/>
    </source>
</evidence>
<proteinExistence type="inferred from homology"/>
<dbReference type="CDD" id="cd18579">
    <property type="entry name" value="ABC_6TM_ABCC_D1"/>
    <property type="match status" value="1"/>
</dbReference>
<keyword evidence="5" id="KW-0547">Nucleotide-binding</keyword>
<dbReference type="PROSITE" id="PS50893">
    <property type="entry name" value="ABC_TRANSPORTER_2"/>
    <property type="match status" value="2"/>
</dbReference>
<dbReference type="CDD" id="cd03244">
    <property type="entry name" value="ABCC_MRP_domain2"/>
    <property type="match status" value="1"/>
</dbReference>
<feature type="domain" description="ABC transmembrane type-1" evidence="12">
    <location>
        <begin position="32"/>
        <end position="314"/>
    </location>
</feature>
<dbReference type="PROSITE" id="PS00211">
    <property type="entry name" value="ABC_TRANSPORTER_1"/>
    <property type="match status" value="1"/>
</dbReference>
<dbReference type="InterPro" id="IPR003593">
    <property type="entry name" value="AAA+_ATPase"/>
</dbReference>
<feature type="region of interest" description="Disordered" evidence="9">
    <location>
        <begin position="620"/>
        <end position="643"/>
    </location>
</feature>
<evidence type="ECO:0000256" key="9">
    <source>
        <dbReference type="SAM" id="MobiDB-lite"/>
    </source>
</evidence>
<evidence type="ECO:0000313" key="14">
    <source>
        <dbReference type="Proteomes" id="UP000822688"/>
    </source>
</evidence>
<keyword evidence="7 10" id="KW-1133">Transmembrane helix</keyword>
<keyword evidence="14" id="KW-1185">Reference proteome</keyword>
<evidence type="ECO:0000256" key="2">
    <source>
        <dbReference type="ARBA" id="ARBA00009726"/>
    </source>
</evidence>
<dbReference type="InterPro" id="IPR027417">
    <property type="entry name" value="P-loop_NTPase"/>
</dbReference>
<keyword evidence="8 10" id="KW-0472">Membrane</keyword>
<sequence length="1341" mass="147569">MAEERANTNKAHGEPVSVWKLLYKSMGRKFMLGSLYKVAWLVAVVLQVYILRALVLIAQSTGHLRWWWATILVVGMLATCMTQSITQHHCFTIGQRTGMKARATVAMAVFNKLQEMRLASLVNTNTGIMLNLVTNDTQKILDAATFFHFVWFALVEVAVVGGLVLYEAGVAAIPGVVLIFLTQPLQVKVAQRVGRLRRTAINFTDSRVSSVNEVLTGVRVVKYNGWTAAFLKRIGDLRNSEMHWIKRANFLRASTSTLRDGVTPLASLATFGTYVAVHGGAALTPSLAFTILALFSILVRLFSIAPLGVQYLSEALVAIQRLQQLLDLPNGHGLGSSSETDEVLATKAVSVSKGVFSWSLKGWYSGENEKKKDVKKRKAKQDTGLKILTHVPGSTDSDKDFEEAATLKEITFEVQRGELVAIVGAVGSGKSSLLMALLGEMECVTGVSLTDRPVAYAPQQPWILNDTIRSNILFGNEFDEVRYNETVTACALDHDIAQLPAGHDTEIGERGVNLSGGQKARISLARACYSTSPLLLLDDPLAAVDVPTAKHLMDHVLAGILKERTVILVTHNKTSLSFCNRIYLMEHGRLQEIAKDSLLDGELDAVILDDAEVTHSNVNDHQSRLSVNSERDDSSEDLEEQDGREIDMLDGAASVMVAESTQDHRANMDLVSENVEIVRSSSKKLNQKKLISSRSADGKKLAGSGRLSDVKSERSVNKGGQLTVKEDRVEGEVTWATYAQYAKDGGGVAFFAFVTFLFLFAQAVRVMVDYWLSIWVDRGYHLSTKIYVISYACFAAGAIILSLSRALLFTEAAMLSAKQMHGRMAERVLRSPQLFFDQNPVGRIVNRFSKDQSLVDEILPSTAQTCLENFTGCLGSIAIMAILIPWFLLCLPPFVLIFLYVQRRYVTVSRELKRLDGLSRSPMYAHFSQTLQGIASVRAFGAEKKMHDQFLAMIDANHRAFVLFVHSSRWLGIRLDFAAAICVSVASLLVVLLRNKISPGLAGVVLVQSLQLTGFFQYGVRLAAETENYFTSVERIQAYSILPTEADPDTAPGIITEDWPQNGEIEFVHYTMAYRVDLPPVLNDLCFKVKAQEKVGILGRTGAGKSSLAAAMFRLVENKACSGSILIDGIDIAQVGLDDLRRRLSIIPQDPVLFKGTVRLNLDPFEQHTDVEINEAIARVHLSKKIKTLDKGIDSIVAENGENFSVGQRQLLCLARSLLRRSRVIVMDEATAAVDGETDQLIQTTMRSVFHNCTVLTIAHRIDTIIDCHRVLVLAKGGRLAEFDTPANLLRRAEGVSTGGSESRGVGNHGFADIVAQSGEVIARQLREAAEAAELRRQEER</sequence>
<dbReference type="FunFam" id="3.40.50.300:FF:000997">
    <property type="entry name" value="Multidrug resistance-associated protein 1"/>
    <property type="match status" value="1"/>
</dbReference>
<dbReference type="GO" id="GO:0005524">
    <property type="term" value="F:ATP binding"/>
    <property type="evidence" value="ECO:0007669"/>
    <property type="project" value="UniProtKB-KW"/>
</dbReference>
<dbReference type="InterPro" id="IPR050173">
    <property type="entry name" value="ABC_transporter_C-like"/>
</dbReference>
<dbReference type="Pfam" id="PF00664">
    <property type="entry name" value="ABC_membrane"/>
    <property type="match status" value="2"/>
</dbReference>
<dbReference type="CDD" id="cd18580">
    <property type="entry name" value="ABC_6TM_ABCC_D2"/>
    <property type="match status" value="1"/>
</dbReference>
<dbReference type="EMBL" id="CM026425">
    <property type="protein sequence ID" value="KAG0577461.1"/>
    <property type="molecule type" value="Genomic_DNA"/>
</dbReference>
<dbReference type="GO" id="GO:0016887">
    <property type="term" value="F:ATP hydrolysis activity"/>
    <property type="evidence" value="ECO:0007669"/>
    <property type="project" value="InterPro"/>
</dbReference>
<evidence type="ECO:0000256" key="7">
    <source>
        <dbReference type="ARBA" id="ARBA00022989"/>
    </source>
</evidence>
<feature type="domain" description="ABC transporter" evidence="11">
    <location>
        <begin position="1065"/>
        <end position="1302"/>
    </location>
</feature>
<dbReference type="SMART" id="SM00382">
    <property type="entry name" value="AAA"/>
    <property type="match status" value="2"/>
</dbReference>
<evidence type="ECO:0000256" key="6">
    <source>
        <dbReference type="ARBA" id="ARBA00022840"/>
    </source>
</evidence>
<organism evidence="13 14">
    <name type="scientific">Ceratodon purpureus</name>
    <name type="common">Fire moss</name>
    <name type="synonym">Dicranum purpureum</name>
    <dbReference type="NCBI Taxonomy" id="3225"/>
    <lineage>
        <taxon>Eukaryota</taxon>
        <taxon>Viridiplantae</taxon>
        <taxon>Streptophyta</taxon>
        <taxon>Embryophyta</taxon>
        <taxon>Bryophyta</taxon>
        <taxon>Bryophytina</taxon>
        <taxon>Bryopsida</taxon>
        <taxon>Dicranidae</taxon>
        <taxon>Pseudoditrichales</taxon>
        <taxon>Ditrichaceae</taxon>
        <taxon>Ceratodon</taxon>
    </lineage>
</organism>
<feature type="transmembrane region" description="Helical" evidence="10">
    <location>
        <begin position="66"/>
        <end position="86"/>
    </location>
</feature>
<dbReference type="Gene3D" id="1.20.1560.10">
    <property type="entry name" value="ABC transporter type 1, transmembrane domain"/>
    <property type="match status" value="2"/>
</dbReference>
<feature type="transmembrane region" description="Helical" evidence="10">
    <location>
        <begin position="38"/>
        <end position="60"/>
    </location>
</feature>
<keyword evidence="6" id="KW-0067">ATP-binding</keyword>
<comment type="similarity">
    <text evidence="2">Belongs to the ABC transporter superfamily. ABCC family. Conjugate transporter (TC 3.A.1.208) subfamily.</text>
</comment>
<dbReference type="Pfam" id="PF00005">
    <property type="entry name" value="ABC_tran"/>
    <property type="match status" value="2"/>
</dbReference>
<dbReference type="GO" id="GO:0140359">
    <property type="term" value="F:ABC-type transporter activity"/>
    <property type="evidence" value="ECO:0007669"/>
    <property type="project" value="InterPro"/>
</dbReference>
<dbReference type="PANTHER" id="PTHR24223:SF401">
    <property type="entry name" value="ATP-BINDING CASSETTE TRANSPORTER SUBFAMILY C"/>
    <property type="match status" value="1"/>
</dbReference>
<evidence type="ECO:0000256" key="3">
    <source>
        <dbReference type="ARBA" id="ARBA00022448"/>
    </source>
</evidence>
<accession>A0A8T0I3U5</accession>
<keyword evidence="4 10" id="KW-0812">Transmembrane</keyword>
<dbReference type="SUPFAM" id="SSF90123">
    <property type="entry name" value="ABC transporter transmembrane region"/>
    <property type="match status" value="2"/>
</dbReference>
<dbReference type="GO" id="GO:0016020">
    <property type="term" value="C:membrane"/>
    <property type="evidence" value="ECO:0007669"/>
    <property type="project" value="UniProtKB-SubCell"/>
</dbReference>